<dbReference type="EMBL" id="UXSR01000340">
    <property type="protein sequence ID" value="VDD76195.1"/>
    <property type="molecule type" value="Genomic_DNA"/>
</dbReference>
<evidence type="ECO:0000313" key="2">
    <source>
        <dbReference type="EMBL" id="VDD76195.1"/>
    </source>
</evidence>
<accession>A0A0R3U620</accession>
<organism evidence="2 3">
    <name type="scientific">Mesocestoides corti</name>
    <name type="common">Flatworm</name>
    <dbReference type="NCBI Taxonomy" id="53468"/>
    <lineage>
        <taxon>Eukaryota</taxon>
        <taxon>Metazoa</taxon>
        <taxon>Spiralia</taxon>
        <taxon>Lophotrochozoa</taxon>
        <taxon>Platyhelminthes</taxon>
        <taxon>Cestoda</taxon>
        <taxon>Eucestoda</taxon>
        <taxon>Cyclophyllidea</taxon>
        <taxon>Mesocestoididae</taxon>
        <taxon>Mesocestoides</taxon>
    </lineage>
</organism>
<keyword evidence="3" id="KW-1185">Reference proteome</keyword>
<dbReference type="STRING" id="53468.A0A0R3U620"/>
<sequence length="388" mass="42567">MRSREHGFHERLVNRECVAEPFPPVTRFRQPPNTPTGFLALVNLLQCQHEGNKMFLVEFQPVGYISFIASAATPHPLRCSLELEFHTKRESSFHHNCRSPVESPTWVVDSLATKFSSHKFAFSNPELSSDWFVTSENVVLATNNHLRWNAEHCAFREILGYLICLDTETMTALQRAIGPVLRRLLIFVGGYLVPGYVPINNVANEDPPAPPNPPTDGSMTQHQPIESAPPDQHRRANLALATLVELAKGQDGEMSIGRDTSNGRFREIREGIDAFSRVDGSVGCLYAPTNDLEVVLYSPGPAPVVFLSKAVTMATSQRSETRQAPGAVASTGDLVSTCCVGGMAVKAAKPPPPQPPQTQRFAASTLFVYWSPPANQKPGEDESRAPSV</sequence>
<feature type="region of interest" description="Disordered" evidence="1">
    <location>
        <begin position="204"/>
        <end position="231"/>
    </location>
</feature>
<name>A0A0R3U620_MESCO</name>
<dbReference type="Proteomes" id="UP000267029">
    <property type="component" value="Unassembled WGS sequence"/>
</dbReference>
<evidence type="ECO:0000256" key="1">
    <source>
        <dbReference type="SAM" id="MobiDB-lite"/>
    </source>
</evidence>
<feature type="compositionally biased region" description="Polar residues" evidence="1">
    <location>
        <begin position="215"/>
        <end position="224"/>
    </location>
</feature>
<protein>
    <submittedName>
        <fullName evidence="2">Uncharacterized protein</fullName>
    </submittedName>
</protein>
<dbReference type="AlphaFoldDB" id="A0A0R3U620"/>
<proteinExistence type="predicted"/>
<evidence type="ECO:0000313" key="3">
    <source>
        <dbReference type="Proteomes" id="UP000267029"/>
    </source>
</evidence>
<gene>
    <name evidence="2" type="ORF">MCOS_LOCUS2198</name>
</gene>
<dbReference type="OrthoDB" id="6287405at2759"/>
<reference evidence="2 3" key="1">
    <citation type="submission" date="2018-10" db="EMBL/GenBank/DDBJ databases">
        <authorList>
            <consortium name="Pathogen Informatics"/>
        </authorList>
    </citation>
    <scope>NUCLEOTIDE SEQUENCE [LARGE SCALE GENOMIC DNA]</scope>
</reference>